<feature type="compositionally biased region" description="Basic and acidic residues" evidence="6">
    <location>
        <begin position="306"/>
        <end position="325"/>
    </location>
</feature>
<feature type="compositionally biased region" description="Basic and acidic residues" evidence="6">
    <location>
        <begin position="125"/>
        <end position="143"/>
    </location>
</feature>
<evidence type="ECO:0000256" key="5">
    <source>
        <dbReference type="ARBA" id="ARBA00023242"/>
    </source>
</evidence>
<proteinExistence type="inferred from homology"/>
<evidence type="ECO:0000256" key="4">
    <source>
        <dbReference type="ARBA" id="ARBA00022454"/>
    </source>
</evidence>
<feature type="region of interest" description="Disordered" evidence="6">
    <location>
        <begin position="70"/>
        <end position="155"/>
    </location>
</feature>
<keyword evidence="4" id="KW-0158">Chromosome</keyword>
<organism evidence="7 8">
    <name type="scientific">Parascaris univalens</name>
    <name type="common">Nematode worm</name>
    <dbReference type="NCBI Taxonomy" id="6257"/>
    <lineage>
        <taxon>Eukaryota</taxon>
        <taxon>Metazoa</taxon>
        <taxon>Ecdysozoa</taxon>
        <taxon>Nematoda</taxon>
        <taxon>Chromadorea</taxon>
        <taxon>Rhabditida</taxon>
        <taxon>Spirurina</taxon>
        <taxon>Ascaridomorpha</taxon>
        <taxon>Ascaridoidea</taxon>
        <taxon>Ascarididae</taxon>
        <taxon>Parascaris</taxon>
    </lineage>
</organism>
<keyword evidence="5" id="KW-0539">Nucleus</keyword>
<feature type="region of interest" description="Disordered" evidence="6">
    <location>
        <begin position="31"/>
        <end position="57"/>
    </location>
</feature>
<dbReference type="GO" id="GO:0005694">
    <property type="term" value="C:chromosome"/>
    <property type="evidence" value="ECO:0007669"/>
    <property type="project" value="UniProtKB-SubCell"/>
</dbReference>
<dbReference type="GO" id="GO:0042393">
    <property type="term" value="F:histone binding"/>
    <property type="evidence" value="ECO:0007669"/>
    <property type="project" value="InterPro"/>
</dbReference>
<comment type="subcellular location">
    <subcellularLocation>
        <location evidence="2">Chromosome</location>
    </subcellularLocation>
    <subcellularLocation>
        <location evidence="1">Nucleus</location>
    </subcellularLocation>
</comment>
<dbReference type="GO" id="GO:0006974">
    <property type="term" value="P:DNA damage response"/>
    <property type="evidence" value="ECO:0007669"/>
    <property type="project" value="InterPro"/>
</dbReference>
<evidence type="ECO:0000256" key="3">
    <source>
        <dbReference type="ARBA" id="ARBA00010803"/>
    </source>
</evidence>
<dbReference type="InterPro" id="IPR019361">
    <property type="entry name" value="HPF1"/>
</dbReference>
<feature type="compositionally biased region" description="Basic and acidic residues" evidence="6">
    <location>
        <begin position="189"/>
        <end position="214"/>
    </location>
</feature>
<feature type="compositionally biased region" description="Acidic residues" evidence="6">
    <location>
        <begin position="425"/>
        <end position="437"/>
    </location>
</feature>
<evidence type="ECO:0000256" key="2">
    <source>
        <dbReference type="ARBA" id="ARBA00004286"/>
    </source>
</evidence>
<keyword evidence="7" id="KW-1185">Reference proteome</keyword>
<feature type="compositionally biased region" description="Basic and acidic residues" evidence="6">
    <location>
        <begin position="222"/>
        <end position="235"/>
    </location>
</feature>
<feature type="compositionally biased region" description="Polar residues" evidence="6">
    <location>
        <begin position="33"/>
        <end position="56"/>
    </location>
</feature>
<feature type="compositionally biased region" description="Basic and acidic residues" evidence="6">
    <location>
        <begin position="242"/>
        <end position="256"/>
    </location>
</feature>
<accession>A0A914ZFW5</accession>
<dbReference type="AlphaFoldDB" id="A0A914ZFW5"/>
<feature type="compositionally biased region" description="Basic and acidic residues" evidence="6">
    <location>
        <begin position="396"/>
        <end position="424"/>
    </location>
</feature>
<feature type="compositionally biased region" description="Basic and acidic residues" evidence="6">
    <location>
        <begin position="106"/>
        <end position="117"/>
    </location>
</feature>
<reference evidence="8" key="1">
    <citation type="submission" date="2022-11" db="UniProtKB">
        <authorList>
            <consortium name="WormBaseParasite"/>
        </authorList>
    </citation>
    <scope>IDENTIFICATION</scope>
</reference>
<dbReference type="PANTHER" id="PTHR13386:SF1">
    <property type="entry name" value="HISTONE PARYLATION FACTOR 1"/>
    <property type="match status" value="1"/>
</dbReference>
<evidence type="ECO:0000313" key="7">
    <source>
        <dbReference type="Proteomes" id="UP000887569"/>
    </source>
</evidence>
<dbReference type="Proteomes" id="UP000887569">
    <property type="component" value="Unplaced"/>
</dbReference>
<feature type="compositionally biased region" description="Acidic residues" evidence="6">
    <location>
        <begin position="70"/>
        <end position="89"/>
    </location>
</feature>
<name>A0A914ZFW5_PARUN</name>
<feature type="region of interest" description="Disordered" evidence="6">
    <location>
        <begin position="176"/>
        <end position="437"/>
    </location>
</feature>
<protein>
    <submittedName>
        <fullName evidence="8">Uncharacterized protein</fullName>
    </submittedName>
</protein>
<evidence type="ECO:0000256" key="6">
    <source>
        <dbReference type="SAM" id="MobiDB-lite"/>
    </source>
</evidence>
<dbReference type="Pfam" id="PF10228">
    <property type="entry name" value="HPF1"/>
    <property type="match status" value="1"/>
</dbReference>
<dbReference type="WBParaSite" id="PgB02X_g100_t01">
    <property type="protein sequence ID" value="PgB02X_g100_t01"/>
    <property type="gene ID" value="PgB02X_g100"/>
</dbReference>
<feature type="compositionally biased region" description="Basic and acidic residues" evidence="6">
    <location>
        <begin position="333"/>
        <end position="389"/>
    </location>
</feature>
<dbReference type="GO" id="GO:0005634">
    <property type="term" value="C:nucleus"/>
    <property type="evidence" value="ECO:0007669"/>
    <property type="project" value="UniProtKB-SubCell"/>
</dbReference>
<dbReference type="PANTHER" id="PTHR13386">
    <property type="entry name" value="HISTONE PARYLATION FACTOR 1"/>
    <property type="match status" value="1"/>
</dbReference>
<evidence type="ECO:0000313" key="8">
    <source>
        <dbReference type="WBParaSite" id="PgB02X_g100_t01"/>
    </source>
</evidence>
<evidence type="ECO:0000256" key="1">
    <source>
        <dbReference type="ARBA" id="ARBA00004123"/>
    </source>
</evidence>
<dbReference type="GO" id="GO:0072572">
    <property type="term" value="F:poly-ADP-D-ribose binding"/>
    <property type="evidence" value="ECO:0007669"/>
    <property type="project" value="TreeGrafter"/>
</dbReference>
<sequence length="792" mass="90260">MSDIPPNPAWMERWIYSSFARDTEFSEGIISANGRNSLGSPSKKSFQKGIDQSASGEQAVKRLRVVIPLEDLDEDSSDDESVEKEESDEGGLKIVLPVDDLEEEDISKNESEEKEGGAEDSSSDGELKEDGGVEKDSLMHEGISENECEEREVVTVDSFQTDGIKEFKHEGKMRIARGNLMSDETSGSEYEKENVGTKASEDDYEGRGTERNTSDGEYEKEDMDRKKSEFEYERNVEEEDSKGDHEEEDISKKTSDDEYEMEDMGRESSDGEYEGEGMNKENSEGEYEEKDINVKTLDDGYEEEDMDKKTSEDEYEKEEMGKKNTDGGYEEQYIDKKALDGEVEKQDVDREKLDGERKEESMNLKTRDGEYEEKKMDVEIPNGEYKEKDISEDECKEQKEDSKDSFMKEETPIFEQQKENKIYSEEETSGDEVDDEDMSERNAAESVLKQDIADKFLVPFPPELFCFWEDVQKVANCNRLDNACDALKTLKNLRLVGVFKYLAGTFGEVPPDNVDMYLVKDRFATDLPEMQTIAVYDNGRFAYWRDSPYEDRPLLVHVSNENKRFPKVEIVGERDPTHMVAYLARSTTGLLPGADELLTKLAHLDDPLGKTGANYSDIRYDTDAFLFDYDGIVESAKKNREEVSFCCPSHGMGIIVPGPFESCNSFGFYTSLRSLLQKVVAECSSPASDTMEMTGFLQTKLVEAEKYMSDNLYIRNALAFGQDLWMSNYAIFTEKAARLLNLVYEKLGYNAFQRILRAHLQIHRREGTNVDHCYVHPNDHSTAHCMPLSVGE</sequence>
<comment type="similarity">
    <text evidence="3">Belongs to the HPF1 family.</text>
</comment>